<feature type="compositionally biased region" description="Polar residues" evidence="1">
    <location>
        <begin position="18"/>
        <end position="29"/>
    </location>
</feature>
<reference evidence="2 3" key="1">
    <citation type="submission" date="2019-01" db="EMBL/GenBank/DDBJ databases">
        <authorList>
            <person name="Sayadi A."/>
        </authorList>
    </citation>
    <scope>NUCLEOTIDE SEQUENCE [LARGE SCALE GENOMIC DNA]</scope>
</reference>
<organism evidence="2 3">
    <name type="scientific">Callosobruchus maculatus</name>
    <name type="common">Southern cowpea weevil</name>
    <name type="synonym">Pulse bruchid</name>
    <dbReference type="NCBI Taxonomy" id="64391"/>
    <lineage>
        <taxon>Eukaryota</taxon>
        <taxon>Metazoa</taxon>
        <taxon>Ecdysozoa</taxon>
        <taxon>Arthropoda</taxon>
        <taxon>Hexapoda</taxon>
        <taxon>Insecta</taxon>
        <taxon>Pterygota</taxon>
        <taxon>Neoptera</taxon>
        <taxon>Endopterygota</taxon>
        <taxon>Coleoptera</taxon>
        <taxon>Polyphaga</taxon>
        <taxon>Cucujiformia</taxon>
        <taxon>Chrysomeloidea</taxon>
        <taxon>Chrysomelidae</taxon>
        <taxon>Bruchinae</taxon>
        <taxon>Bruchini</taxon>
        <taxon>Callosobruchus</taxon>
    </lineage>
</organism>
<proteinExistence type="predicted"/>
<dbReference type="AlphaFoldDB" id="A0A653C1I7"/>
<accession>A0A653C1I7</accession>
<evidence type="ECO:0000313" key="2">
    <source>
        <dbReference type="EMBL" id="VEN41615.1"/>
    </source>
</evidence>
<dbReference type="EMBL" id="CAACVG010006778">
    <property type="protein sequence ID" value="VEN41615.1"/>
    <property type="molecule type" value="Genomic_DNA"/>
</dbReference>
<dbReference type="OrthoDB" id="6777155at2759"/>
<feature type="compositionally biased region" description="Polar residues" evidence="1">
    <location>
        <begin position="236"/>
        <end position="253"/>
    </location>
</feature>
<evidence type="ECO:0000313" key="3">
    <source>
        <dbReference type="Proteomes" id="UP000410492"/>
    </source>
</evidence>
<name>A0A653C1I7_CALMS</name>
<keyword evidence="3" id="KW-1185">Reference proteome</keyword>
<feature type="region of interest" description="Disordered" evidence="1">
    <location>
        <begin position="1"/>
        <end position="45"/>
    </location>
</feature>
<sequence>MRRTTVNKRILQPKEVVAQNTSNKVQPPQSKKRKASSLFEDEEPVTVEDDESVKKKYVEKFRMSFNPSSTNSKSYNSVSDSGARLRLFSGECVDVGVQCEAMVERKDAEVQCISVPFKDTGLQSESLMDKENTKCKCQLFEQQLDLLSLMNRCANTPTGKNKDLNQLIKLCKKLISKPSTELKNNQTASEQNNNRISTLRKRKNDTIVHTSQILPERQSTVKKQKTKGTFVLPATPNKTVIPSRSISNSNGNTPRERGYQRSQSLTLAARKTRKLFSPTTWERSKRYSEMFVTDPKQHNIFL</sequence>
<protein>
    <submittedName>
        <fullName evidence="2">Uncharacterized protein</fullName>
    </submittedName>
</protein>
<dbReference type="Proteomes" id="UP000410492">
    <property type="component" value="Unassembled WGS sequence"/>
</dbReference>
<gene>
    <name evidence="2" type="ORF">CALMAC_LOCUS5372</name>
</gene>
<evidence type="ECO:0000256" key="1">
    <source>
        <dbReference type="SAM" id="MobiDB-lite"/>
    </source>
</evidence>
<feature type="region of interest" description="Disordered" evidence="1">
    <location>
        <begin position="235"/>
        <end position="263"/>
    </location>
</feature>